<evidence type="ECO:0000313" key="2">
    <source>
        <dbReference type="EMBL" id="AFC22886.1"/>
    </source>
</evidence>
<keyword evidence="1" id="KW-0812">Transmembrane</keyword>
<keyword evidence="3" id="KW-1185">Reference proteome</keyword>
<sequence>MSCIQIKPLIQSNYLDEAFFLAWAEKSIWFFRIFLFFYFLGPPLRLRLAALRFGARCSLGPAFFSLRSKNWVWPAATPPHR</sequence>
<protein>
    <submittedName>
        <fullName evidence="2">Uncharacterized protein</fullName>
    </submittedName>
</protein>
<name>H6L514_SAPGL</name>
<dbReference type="Proteomes" id="UP000007519">
    <property type="component" value="Chromosome"/>
</dbReference>
<proteinExistence type="predicted"/>
<keyword evidence="1" id="KW-0472">Membrane</keyword>
<dbReference type="AlphaFoldDB" id="H6L514"/>
<gene>
    <name evidence="2" type="ordered locus">SGRA_0142</name>
</gene>
<dbReference type="EMBL" id="CP002831">
    <property type="protein sequence ID" value="AFC22886.1"/>
    <property type="molecule type" value="Genomic_DNA"/>
</dbReference>
<evidence type="ECO:0000313" key="3">
    <source>
        <dbReference type="Proteomes" id="UP000007519"/>
    </source>
</evidence>
<reference evidence="2 3" key="1">
    <citation type="journal article" date="2012" name="Stand. Genomic Sci.">
        <title>Complete genome sequencing and analysis of Saprospira grandis str. Lewin, a predatory marine bacterium.</title>
        <authorList>
            <person name="Saw J.H."/>
            <person name="Yuryev A."/>
            <person name="Kanbe M."/>
            <person name="Hou S."/>
            <person name="Young A.G."/>
            <person name="Aizawa S."/>
            <person name="Alam M."/>
        </authorList>
    </citation>
    <scope>NUCLEOTIDE SEQUENCE [LARGE SCALE GENOMIC DNA]</scope>
    <source>
        <strain evidence="2 3">Lewin</strain>
    </source>
</reference>
<organism evidence="2 3">
    <name type="scientific">Saprospira grandis (strain Lewin)</name>
    <dbReference type="NCBI Taxonomy" id="984262"/>
    <lineage>
        <taxon>Bacteria</taxon>
        <taxon>Pseudomonadati</taxon>
        <taxon>Bacteroidota</taxon>
        <taxon>Saprospiria</taxon>
        <taxon>Saprospirales</taxon>
        <taxon>Saprospiraceae</taxon>
        <taxon>Saprospira</taxon>
    </lineage>
</organism>
<dbReference type="HOGENOM" id="CLU_2571881_0_0_10"/>
<feature type="transmembrane region" description="Helical" evidence="1">
    <location>
        <begin position="20"/>
        <end position="40"/>
    </location>
</feature>
<evidence type="ECO:0000256" key="1">
    <source>
        <dbReference type="SAM" id="Phobius"/>
    </source>
</evidence>
<keyword evidence="1" id="KW-1133">Transmembrane helix</keyword>
<accession>H6L514</accession>
<dbReference type="KEGG" id="sgn:SGRA_0142"/>
<dbReference type="STRING" id="984262.SGRA_0142"/>